<dbReference type="KEGG" id="lww:115938271"/>
<dbReference type="SUPFAM" id="SSF49503">
    <property type="entry name" value="Cupredoxins"/>
    <property type="match status" value="1"/>
</dbReference>
<dbReference type="RefSeq" id="XP_030877554.1">
    <property type="nucleotide sequence ID" value="XM_031021694.1"/>
</dbReference>
<dbReference type="SUPFAM" id="SSF110083">
    <property type="entry name" value="Peptidylarginine deiminase Pad4, middle domain"/>
    <property type="match status" value="1"/>
</dbReference>
<dbReference type="PANTHER" id="PTHR10837:SF12">
    <property type="entry name" value="PROTEIN-ARGININE DEIMINASE TYPE-2"/>
    <property type="match status" value="1"/>
</dbReference>
<gene>
    <name evidence="6" type="primary">LOC115938271</name>
</gene>
<dbReference type="Proteomes" id="UP000245341">
    <property type="component" value="Unplaced"/>
</dbReference>
<evidence type="ECO:0000256" key="2">
    <source>
        <dbReference type="SAM" id="MobiDB-lite"/>
    </source>
</evidence>
<dbReference type="FunFam" id="2.60.40.1700:FF:000001">
    <property type="entry name" value="Protein-arginine deiminase type-2"/>
    <property type="match status" value="1"/>
</dbReference>
<sequence length="237" mass="26025">MVKDEGQVWGPESHPMESSSAISLVGAPGELARGLGIRRSRQAAEGCSAAPAEAQTFSLKHSERVRVEVVRDGQAEEVATNGKQRWLLSPSTTLRVTMSQASAEASSDKVTVNYYEEEGNMPIDQAGLFLTAIEISLDVDADRDGVVEKNNPRKASWTWGPDGQGAILLVNCDRDTPWLPKEDLNDEKVYSKEDLKDMSQMILRTKGPDRLPAGYEIVLYMSMADSDKVGVFYVESE</sequence>
<feature type="domain" description="Protein-arginine deiminase (PAD) N-terminal" evidence="3">
    <location>
        <begin position="47"/>
        <end position="131"/>
    </location>
</feature>
<evidence type="ECO:0000259" key="3">
    <source>
        <dbReference type="Pfam" id="PF08526"/>
    </source>
</evidence>
<dbReference type="GO" id="GO:0005634">
    <property type="term" value="C:nucleus"/>
    <property type="evidence" value="ECO:0007669"/>
    <property type="project" value="TreeGrafter"/>
</dbReference>
<dbReference type="AlphaFoldDB" id="A0A7F8Q8J7"/>
<dbReference type="InterPro" id="IPR008972">
    <property type="entry name" value="Cupredoxin"/>
</dbReference>
<keyword evidence="5" id="KW-1185">Reference proteome</keyword>
<evidence type="ECO:0000313" key="6">
    <source>
        <dbReference type="RefSeq" id="XP_030877554.1"/>
    </source>
</evidence>
<comment type="function">
    <text evidence="1">Catalyzes the deimination of arginine residues of proteins.</text>
</comment>
<dbReference type="GO" id="GO:0140794">
    <property type="term" value="F:histone arginine deiminase activity"/>
    <property type="evidence" value="ECO:0007669"/>
    <property type="project" value="TreeGrafter"/>
</dbReference>
<reference evidence="6" key="1">
    <citation type="submission" date="2025-08" db="UniProtKB">
        <authorList>
            <consortium name="RefSeq"/>
        </authorList>
    </citation>
    <scope>IDENTIFICATION</scope>
    <source>
        <tissue evidence="6">Liver</tissue>
    </source>
</reference>
<dbReference type="InterPro" id="IPR013733">
    <property type="entry name" value="Prot_Arg_deaminase_cen_dom"/>
</dbReference>
<evidence type="ECO:0000313" key="5">
    <source>
        <dbReference type="Proteomes" id="UP000245341"/>
    </source>
</evidence>
<organism evidence="5 6">
    <name type="scientific">Leptonychotes weddellii</name>
    <name type="common">Weddell seal</name>
    <name type="synonym">Otaria weddellii</name>
    <dbReference type="NCBI Taxonomy" id="9713"/>
    <lineage>
        <taxon>Eukaryota</taxon>
        <taxon>Metazoa</taxon>
        <taxon>Chordata</taxon>
        <taxon>Craniata</taxon>
        <taxon>Vertebrata</taxon>
        <taxon>Euteleostomi</taxon>
        <taxon>Mammalia</taxon>
        <taxon>Eutheria</taxon>
        <taxon>Laurasiatheria</taxon>
        <taxon>Carnivora</taxon>
        <taxon>Caniformia</taxon>
        <taxon>Pinnipedia</taxon>
        <taxon>Phocidae</taxon>
        <taxon>Monachinae</taxon>
        <taxon>Lobodontini</taxon>
        <taxon>Leptonychotes</taxon>
    </lineage>
</organism>
<protein>
    <submittedName>
        <fullName evidence="6">Protein-arginine deiminase type-2-like</fullName>
    </submittedName>
</protein>
<evidence type="ECO:0000259" key="4">
    <source>
        <dbReference type="Pfam" id="PF08527"/>
    </source>
</evidence>
<name>A0A7F8Q8J7_LEPWE</name>
<dbReference type="OrthoDB" id="5102063at2759"/>
<accession>A0A7F8Q8J7</accession>
<dbReference type="Pfam" id="PF08526">
    <property type="entry name" value="PAD_N"/>
    <property type="match status" value="1"/>
</dbReference>
<feature type="region of interest" description="Disordered" evidence="2">
    <location>
        <begin position="1"/>
        <end position="20"/>
    </location>
</feature>
<proteinExistence type="predicted"/>
<dbReference type="GO" id="GO:0005737">
    <property type="term" value="C:cytoplasm"/>
    <property type="evidence" value="ECO:0007669"/>
    <property type="project" value="InterPro"/>
</dbReference>
<dbReference type="Pfam" id="PF08527">
    <property type="entry name" value="PAD_M"/>
    <property type="match status" value="1"/>
</dbReference>
<evidence type="ECO:0000256" key="1">
    <source>
        <dbReference type="ARBA" id="ARBA00057234"/>
    </source>
</evidence>
<dbReference type="GO" id="GO:0005509">
    <property type="term" value="F:calcium ion binding"/>
    <property type="evidence" value="ECO:0007669"/>
    <property type="project" value="InterPro"/>
</dbReference>
<dbReference type="PANTHER" id="PTHR10837">
    <property type="entry name" value="PEPTIDYLARGININE DEIMINASE"/>
    <property type="match status" value="1"/>
</dbReference>
<dbReference type="GeneID" id="115938271"/>
<feature type="domain" description="Protein-arginine deiminase (PAD) central" evidence="4">
    <location>
        <begin position="133"/>
        <end position="235"/>
    </location>
</feature>
<dbReference type="Gene3D" id="2.60.40.1700">
    <property type="entry name" value="Protein-arginine deiminase, central domain"/>
    <property type="match status" value="1"/>
</dbReference>
<dbReference type="InterPro" id="IPR013732">
    <property type="entry name" value="PAD_N"/>
</dbReference>
<dbReference type="FunFam" id="2.60.40.1860:FF:000001">
    <property type="entry name" value="Protein-arginine deiminase type-2"/>
    <property type="match status" value="1"/>
</dbReference>
<dbReference type="InterPro" id="IPR036556">
    <property type="entry name" value="PAD_central_sf"/>
</dbReference>
<dbReference type="InterPro" id="IPR004303">
    <property type="entry name" value="PAD"/>
</dbReference>
<dbReference type="InterPro" id="IPR038685">
    <property type="entry name" value="PAD_N_sf"/>
</dbReference>
<dbReference type="Gene3D" id="2.60.40.1860">
    <property type="entry name" value="Protein-arginine deiminase, N-terminal domain"/>
    <property type="match status" value="1"/>
</dbReference>